<protein>
    <submittedName>
        <fullName evidence="2">Uncharacterized protein</fullName>
    </submittedName>
</protein>
<name>A0A6A6V995_9PLEO</name>
<dbReference type="AlphaFoldDB" id="A0A6A6V995"/>
<dbReference type="Proteomes" id="UP000799440">
    <property type="component" value="Unassembled WGS sequence"/>
</dbReference>
<evidence type="ECO:0000313" key="2">
    <source>
        <dbReference type="EMBL" id="KAF2746466.1"/>
    </source>
</evidence>
<reference evidence="2" key="1">
    <citation type="journal article" date="2020" name="Stud. Mycol.">
        <title>101 Dothideomycetes genomes: a test case for predicting lifestyles and emergence of pathogens.</title>
        <authorList>
            <person name="Haridas S."/>
            <person name="Albert R."/>
            <person name="Binder M."/>
            <person name="Bloem J."/>
            <person name="Labutti K."/>
            <person name="Salamov A."/>
            <person name="Andreopoulos B."/>
            <person name="Baker S."/>
            <person name="Barry K."/>
            <person name="Bills G."/>
            <person name="Bluhm B."/>
            <person name="Cannon C."/>
            <person name="Castanera R."/>
            <person name="Culley D."/>
            <person name="Daum C."/>
            <person name="Ezra D."/>
            <person name="Gonzalez J."/>
            <person name="Henrissat B."/>
            <person name="Kuo A."/>
            <person name="Liang C."/>
            <person name="Lipzen A."/>
            <person name="Lutzoni F."/>
            <person name="Magnuson J."/>
            <person name="Mondo S."/>
            <person name="Nolan M."/>
            <person name="Ohm R."/>
            <person name="Pangilinan J."/>
            <person name="Park H.-J."/>
            <person name="Ramirez L."/>
            <person name="Alfaro M."/>
            <person name="Sun H."/>
            <person name="Tritt A."/>
            <person name="Yoshinaga Y."/>
            <person name="Zwiers L.-H."/>
            <person name="Turgeon B."/>
            <person name="Goodwin S."/>
            <person name="Spatafora J."/>
            <person name="Crous P."/>
            <person name="Grigoriev I."/>
        </authorList>
    </citation>
    <scope>NUCLEOTIDE SEQUENCE</scope>
    <source>
        <strain evidence="2">CBS 119925</strain>
    </source>
</reference>
<feature type="region of interest" description="Disordered" evidence="1">
    <location>
        <begin position="81"/>
        <end position="102"/>
    </location>
</feature>
<proteinExistence type="predicted"/>
<sequence length="169" mass="19115">MEEGMQLRVCDVGKHRGWVKEMRALMSSCVPCDLLSSVLQLQPPWQPRGGLDLGGGMKVRTVLKVQRKLWIPVRLLLPQPRHDSRRPMHHATHPPPYSTLSTRTPAIGRIHRAACRVWRASLHRQSPPQPLIWQSLCLRASCRQVNLLRGKASASCLSTNSEKGKWHAC</sequence>
<evidence type="ECO:0000256" key="1">
    <source>
        <dbReference type="SAM" id="MobiDB-lite"/>
    </source>
</evidence>
<dbReference type="EMBL" id="MU006577">
    <property type="protein sequence ID" value="KAF2746466.1"/>
    <property type="molecule type" value="Genomic_DNA"/>
</dbReference>
<keyword evidence="3" id="KW-1185">Reference proteome</keyword>
<evidence type="ECO:0000313" key="3">
    <source>
        <dbReference type="Proteomes" id="UP000799440"/>
    </source>
</evidence>
<organism evidence="2 3">
    <name type="scientific">Sporormia fimetaria CBS 119925</name>
    <dbReference type="NCBI Taxonomy" id="1340428"/>
    <lineage>
        <taxon>Eukaryota</taxon>
        <taxon>Fungi</taxon>
        <taxon>Dikarya</taxon>
        <taxon>Ascomycota</taxon>
        <taxon>Pezizomycotina</taxon>
        <taxon>Dothideomycetes</taxon>
        <taxon>Pleosporomycetidae</taxon>
        <taxon>Pleosporales</taxon>
        <taxon>Sporormiaceae</taxon>
        <taxon>Sporormia</taxon>
    </lineage>
</organism>
<gene>
    <name evidence="2" type="ORF">M011DRAFT_81517</name>
</gene>
<accession>A0A6A6V995</accession>